<accession>A0ACB9RIL3</accession>
<reference evidence="2" key="1">
    <citation type="journal article" date="2023" name="Front. Plant Sci.">
        <title>Chromosomal-level genome assembly of Melastoma candidum provides insights into trichome evolution.</title>
        <authorList>
            <person name="Zhong Y."/>
            <person name="Wu W."/>
            <person name="Sun C."/>
            <person name="Zou P."/>
            <person name="Liu Y."/>
            <person name="Dai S."/>
            <person name="Zhou R."/>
        </authorList>
    </citation>
    <scope>NUCLEOTIDE SEQUENCE [LARGE SCALE GENOMIC DNA]</scope>
</reference>
<proteinExistence type="predicted"/>
<sequence length="394" mass="42905">MFFNNGTVRNSLSSTTGFHGGSSQCSPFISQSSMSRSLVMPVISSEPEAYSAELTIFSEESRVSWDAEPLSDIGLYSKKLDGQDYLVEGSGGVVASGDQSSKTDWKTWAEELISVDDMEPDWGKILADVDAAEPKRKPSLVIPNQPTMSREHPGASNQSSAVASSGKPRMRWTPELHEAFIEAVNKLGGPDSATPKGVLKLMQVESLTIYHVKSHLQKYRTARFKPELLEGTGSSEKKSSTIEEMKSLDLKSGAGITKALRMQMEVQKQLHEQLENQRQLQLRIEEQGRYLQMLLEKQKKFEGDGSKGSSSATLNDTPSRGGEPSSPQKGIVVSDQDQEKHGVDGQCSNSPTKGSSPDVSAKQKASQSRTTEHTQLGDDSLPAAKRSRGEKATP</sequence>
<gene>
    <name evidence="1" type="ORF">MLD38_016401</name>
</gene>
<protein>
    <submittedName>
        <fullName evidence="1">Uncharacterized protein</fullName>
    </submittedName>
</protein>
<comment type="caution">
    <text evidence="1">The sequence shown here is derived from an EMBL/GenBank/DDBJ whole genome shotgun (WGS) entry which is preliminary data.</text>
</comment>
<dbReference type="EMBL" id="CM042883">
    <property type="protein sequence ID" value="KAI4378991.1"/>
    <property type="molecule type" value="Genomic_DNA"/>
</dbReference>
<evidence type="ECO:0000313" key="1">
    <source>
        <dbReference type="EMBL" id="KAI4378991.1"/>
    </source>
</evidence>
<dbReference type="Proteomes" id="UP001057402">
    <property type="component" value="Chromosome 4"/>
</dbReference>
<keyword evidence="2" id="KW-1185">Reference proteome</keyword>
<evidence type="ECO:0000313" key="2">
    <source>
        <dbReference type="Proteomes" id="UP001057402"/>
    </source>
</evidence>
<organism evidence="1 2">
    <name type="scientific">Melastoma candidum</name>
    <dbReference type="NCBI Taxonomy" id="119954"/>
    <lineage>
        <taxon>Eukaryota</taxon>
        <taxon>Viridiplantae</taxon>
        <taxon>Streptophyta</taxon>
        <taxon>Embryophyta</taxon>
        <taxon>Tracheophyta</taxon>
        <taxon>Spermatophyta</taxon>
        <taxon>Magnoliopsida</taxon>
        <taxon>eudicotyledons</taxon>
        <taxon>Gunneridae</taxon>
        <taxon>Pentapetalae</taxon>
        <taxon>rosids</taxon>
        <taxon>malvids</taxon>
        <taxon>Myrtales</taxon>
        <taxon>Melastomataceae</taxon>
        <taxon>Melastomatoideae</taxon>
        <taxon>Melastomateae</taxon>
        <taxon>Melastoma</taxon>
    </lineage>
</organism>
<name>A0ACB9RIL3_9MYRT</name>